<dbReference type="HOGENOM" id="CLU_1813214_0_0_9"/>
<keyword evidence="4" id="KW-1185">Reference proteome</keyword>
<dbReference type="Pfam" id="PF07963">
    <property type="entry name" value="N_methyl"/>
    <property type="match status" value="1"/>
</dbReference>
<comment type="subcellular location">
    <subcellularLocation>
        <location evidence="1">Cell surface</location>
    </subcellularLocation>
</comment>
<evidence type="ECO:0000313" key="4">
    <source>
        <dbReference type="Proteomes" id="UP000031449"/>
    </source>
</evidence>
<proteinExistence type="predicted"/>
<keyword evidence="2" id="KW-0178">Competence</keyword>
<evidence type="ECO:0000313" key="3">
    <source>
        <dbReference type="EMBL" id="AJD92906.1"/>
    </source>
</evidence>
<dbReference type="NCBIfam" id="TIGR02532">
    <property type="entry name" value="IV_pilin_GFxxxE"/>
    <property type="match status" value="1"/>
</dbReference>
<evidence type="ECO:0000256" key="2">
    <source>
        <dbReference type="ARBA" id="ARBA00023287"/>
    </source>
</evidence>
<gene>
    <name evidence="3" type="ORF">JMA_35890</name>
</gene>
<dbReference type="AlphaFoldDB" id="A0A0B5AS55"/>
<dbReference type="KEGG" id="jeo:JMA_35890"/>
<dbReference type="GO" id="GO:0009986">
    <property type="term" value="C:cell surface"/>
    <property type="evidence" value="ECO:0007669"/>
    <property type="project" value="UniProtKB-SubCell"/>
</dbReference>
<dbReference type="OrthoDB" id="9864999at2"/>
<dbReference type="InterPro" id="IPR045584">
    <property type="entry name" value="Pilin-like"/>
</dbReference>
<organism evidence="3 4">
    <name type="scientific">Jeotgalibacillus malaysiensis</name>
    <dbReference type="NCBI Taxonomy" id="1508404"/>
    <lineage>
        <taxon>Bacteria</taxon>
        <taxon>Bacillati</taxon>
        <taxon>Bacillota</taxon>
        <taxon>Bacilli</taxon>
        <taxon>Bacillales</taxon>
        <taxon>Caryophanaceae</taxon>
        <taxon>Jeotgalibacillus</taxon>
    </lineage>
</organism>
<dbReference type="SUPFAM" id="SSF54523">
    <property type="entry name" value="Pili subunits"/>
    <property type="match status" value="1"/>
</dbReference>
<name>A0A0B5AS55_9BACL</name>
<evidence type="ECO:0000256" key="1">
    <source>
        <dbReference type="ARBA" id="ARBA00004241"/>
    </source>
</evidence>
<dbReference type="BioCyc" id="JESP1508404:G14D9-12870-MONOMER"/>
<accession>A0A0B5AS55</accession>
<sequence>MRNERGFTLTELLAVLALISLISVFAIGIVTQADSSADQQQEDSLSTRKVTFALQSITTDIRKHPKDIEVQPALLTIPTEDVPIIYSYDEDSQELLRNGRSILNKVGDFSVMLDEDTLNILITDTSSKVWETQIVLRKGADL</sequence>
<dbReference type="Proteomes" id="UP000031449">
    <property type="component" value="Chromosome"/>
</dbReference>
<reference evidence="3 4" key="1">
    <citation type="submission" date="2014-08" db="EMBL/GenBank/DDBJ databases">
        <title>Complete genome of a marine bacteria Jeotgalibacillus malaysiensis.</title>
        <authorList>
            <person name="Yaakop A.S."/>
            <person name="Chan K.-G."/>
            <person name="Goh K.M."/>
        </authorList>
    </citation>
    <scope>NUCLEOTIDE SEQUENCE [LARGE SCALE GENOMIC DNA]</scope>
    <source>
        <strain evidence="3 4">D5</strain>
    </source>
</reference>
<dbReference type="STRING" id="1508404.JMA_35890"/>
<dbReference type="GO" id="GO:0030420">
    <property type="term" value="P:establishment of competence for transformation"/>
    <property type="evidence" value="ECO:0007669"/>
    <property type="project" value="UniProtKB-KW"/>
</dbReference>
<dbReference type="InterPro" id="IPR012902">
    <property type="entry name" value="N_methyl_site"/>
</dbReference>
<protein>
    <recommendedName>
        <fullName evidence="5">Prepilin-type N-terminal cleavage/methylation domain-containing protein</fullName>
    </recommendedName>
</protein>
<dbReference type="EMBL" id="CP009416">
    <property type="protein sequence ID" value="AJD92906.1"/>
    <property type="molecule type" value="Genomic_DNA"/>
</dbReference>
<evidence type="ECO:0008006" key="5">
    <source>
        <dbReference type="Google" id="ProtNLM"/>
    </source>
</evidence>